<evidence type="ECO:0000313" key="2">
    <source>
        <dbReference type="Proteomes" id="UP001596528"/>
    </source>
</evidence>
<gene>
    <name evidence="1" type="ORF">ACFQWB_06205</name>
</gene>
<keyword evidence="2" id="KW-1185">Reference proteome</keyword>
<dbReference type="RefSeq" id="WP_138788400.1">
    <property type="nucleotide sequence ID" value="NZ_JBHTGQ010000014.1"/>
</dbReference>
<protein>
    <submittedName>
        <fullName evidence="1">Uncharacterized protein</fullName>
    </submittedName>
</protein>
<organism evidence="1 2">
    <name type="scientific">Paenibacillus thermoaerophilus</name>
    <dbReference type="NCBI Taxonomy" id="1215385"/>
    <lineage>
        <taxon>Bacteria</taxon>
        <taxon>Bacillati</taxon>
        <taxon>Bacillota</taxon>
        <taxon>Bacilli</taxon>
        <taxon>Bacillales</taxon>
        <taxon>Paenibacillaceae</taxon>
        <taxon>Paenibacillus</taxon>
    </lineage>
</organism>
<proteinExistence type="predicted"/>
<dbReference type="Proteomes" id="UP001596528">
    <property type="component" value="Unassembled WGS sequence"/>
</dbReference>
<sequence>MERLLVKHIVGRLLLDTAASGCPFRLEEDAGRWTVTVSGVPETALREIERCRDELNLFHFVPGPDGETIRKYWLYDTGSPGWSAEGDCLKLTVDSRVPYSNDKV</sequence>
<comment type="caution">
    <text evidence="1">The sequence shown here is derived from an EMBL/GenBank/DDBJ whole genome shotgun (WGS) entry which is preliminary data.</text>
</comment>
<evidence type="ECO:0000313" key="1">
    <source>
        <dbReference type="EMBL" id="MFC7749538.1"/>
    </source>
</evidence>
<dbReference type="EMBL" id="JBHTGQ010000014">
    <property type="protein sequence ID" value="MFC7749538.1"/>
    <property type="molecule type" value="Genomic_DNA"/>
</dbReference>
<accession>A0ABW2V2S9</accession>
<reference evidence="2" key="1">
    <citation type="journal article" date="2019" name="Int. J. Syst. Evol. Microbiol.">
        <title>The Global Catalogue of Microorganisms (GCM) 10K type strain sequencing project: providing services to taxonomists for standard genome sequencing and annotation.</title>
        <authorList>
            <consortium name="The Broad Institute Genomics Platform"/>
            <consortium name="The Broad Institute Genome Sequencing Center for Infectious Disease"/>
            <person name="Wu L."/>
            <person name="Ma J."/>
        </authorList>
    </citation>
    <scope>NUCLEOTIDE SEQUENCE [LARGE SCALE GENOMIC DNA]</scope>
    <source>
        <strain evidence="2">JCM 18657</strain>
    </source>
</reference>
<name>A0ABW2V2S9_9BACL</name>